<feature type="region of interest" description="Disordered" evidence="1">
    <location>
        <begin position="185"/>
        <end position="216"/>
    </location>
</feature>
<feature type="compositionally biased region" description="Low complexity" evidence="1">
    <location>
        <begin position="190"/>
        <end position="216"/>
    </location>
</feature>
<evidence type="ECO:0000256" key="2">
    <source>
        <dbReference type="SAM" id="Phobius"/>
    </source>
</evidence>
<name>A0A1L7XSE9_9HELO</name>
<evidence type="ECO:0000256" key="1">
    <source>
        <dbReference type="SAM" id="MobiDB-lite"/>
    </source>
</evidence>
<keyword evidence="4" id="KW-1185">Reference proteome</keyword>
<accession>A0A1L7XSE9</accession>
<keyword evidence="2" id="KW-1133">Transmembrane helix</keyword>
<dbReference type="STRING" id="576137.A0A1L7XSE9"/>
<sequence>MSSVLTSLYGPVMSSGTVTSYLPLTTAWSAPAQCSSLFLDSGGNLYLNAPEYQNDMPRAPACMPPQISPWWYQSLNTASPTVTLLGGYDFLCPEAYTTVFSSVVDSTTTIGCCPSFYSFGGALWSYGNPWQCESTVPAGTITYAQPYTGSLYTTTSRFVSTPTAIWGVQVNGYIFEAAQTNSATTLNPATSTQSDSTSSSSIGSSSGSASSTSSSGLDTGDKIAIGVGLGVGVPSIVIALVAWLWPRAAGPQRLQQPQMPRD</sequence>
<feature type="transmembrane region" description="Helical" evidence="2">
    <location>
        <begin position="223"/>
        <end position="245"/>
    </location>
</feature>
<gene>
    <name evidence="3" type="ORF">PAC_17875</name>
</gene>
<organism evidence="3 4">
    <name type="scientific">Phialocephala subalpina</name>
    <dbReference type="NCBI Taxonomy" id="576137"/>
    <lineage>
        <taxon>Eukaryota</taxon>
        <taxon>Fungi</taxon>
        <taxon>Dikarya</taxon>
        <taxon>Ascomycota</taxon>
        <taxon>Pezizomycotina</taxon>
        <taxon>Leotiomycetes</taxon>
        <taxon>Helotiales</taxon>
        <taxon>Mollisiaceae</taxon>
        <taxon>Phialocephala</taxon>
        <taxon>Phialocephala fortinii species complex</taxon>
    </lineage>
</organism>
<keyword evidence="2" id="KW-0812">Transmembrane</keyword>
<evidence type="ECO:0000313" key="3">
    <source>
        <dbReference type="EMBL" id="CZR67976.1"/>
    </source>
</evidence>
<dbReference type="AlphaFoldDB" id="A0A1L7XSE9"/>
<dbReference type="Proteomes" id="UP000184330">
    <property type="component" value="Unassembled WGS sequence"/>
</dbReference>
<evidence type="ECO:0000313" key="4">
    <source>
        <dbReference type="Proteomes" id="UP000184330"/>
    </source>
</evidence>
<dbReference type="EMBL" id="FJOG01000049">
    <property type="protein sequence ID" value="CZR67976.1"/>
    <property type="molecule type" value="Genomic_DNA"/>
</dbReference>
<proteinExistence type="predicted"/>
<keyword evidence="2" id="KW-0472">Membrane</keyword>
<dbReference type="OrthoDB" id="4497263at2759"/>
<reference evidence="3 4" key="1">
    <citation type="submission" date="2016-03" db="EMBL/GenBank/DDBJ databases">
        <authorList>
            <person name="Ploux O."/>
        </authorList>
    </citation>
    <scope>NUCLEOTIDE SEQUENCE [LARGE SCALE GENOMIC DNA]</scope>
    <source>
        <strain evidence="3 4">UAMH 11012</strain>
    </source>
</reference>
<protein>
    <submittedName>
        <fullName evidence="3">Uncharacterized protein</fullName>
    </submittedName>
</protein>